<sequence>METRKQEDETLVEKQNEMQMWQNVECRMSSWSHPFSLIFSHCNSTKNSHGRDKWNNREEGLENRMIVGDIEPLGGQMDMRVDVIFLTGILVQCRLHSPHRF</sequence>
<dbReference type="EMBL" id="JAYKXN010000003">
    <property type="protein sequence ID" value="KAK7303691.1"/>
    <property type="molecule type" value="Genomic_DNA"/>
</dbReference>
<evidence type="ECO:0000313" key="2">
    <source>
        <dbReference type="Proteomes" id="UP001359559"/>
    </source>
</evidence>
<reference evidence="1 2" key="1">
    <citation type="submission" date="2024-01" db="EMBL/GenBank/DDBJ databases">
        <title>The genomes of 5 underutilized Papilionoideae crops provide insights into root nodulation and disease resistance.</title>
        <authorList>
            <person name="Yuan L."/>
        </authorList>
    </citation>
    <scope>NUCLEOTIDE SEQUENCE [LARGE SCALE GENOMIC DNA]</scope>
    <source>
        <strain evidence="1">LY-2023</strain>
        <tissue evidence="1">Leaf</tissue>
    </source>
</reference>
<name>A0AAN9JTF4_CLITE</name>
<gene>
    <name evidence="1" type="ORF">RJT34_14604</name>
</gene>
<organism evidence="1 2">
    <name type="scientific">Clitoria ternatea</name>
    <name type="common">Butterfly pea</name>
    <dbReference type="NCBI Taxonomy" id="43366"/>
    <lineage>
        <taxon>Eukaryota</taxon>
        <taxon>Viridiplantae</taxon>
        <taxon>Streptophyta</taxon>
        <taxon>Embryophyta</taxon>
        <taxon>Tracheophyta</taxon>
        <taxon>Spermatophyta</taxon>
        <taxon>Magnoliopsida</taxon>
        <taxon>eudicotyledons</taxon>
        <taxon>Gunneridae</taxon>
        <taxon>Pentapetalae</taxon>
        <taxon>rosids</taxon>
        <taxon>fabids</taxon>
        <taxon>Fabales</taxon>
        <taxon>Fabaceae</taxon>
        <taxon>Papilionoideae</taxon>
        <taxon>50 kb inversion clade</taxon>
        <taxon>NPAAA clade</taxon>
        <taxon>indigoferoid/millettioid clade</taxon>
        <taxon>Phaseoleae</taxon>
        <taxon>Clitoria</taxon>
    </lineage>
</organism>
<accession>A0AAN9JTF4</accession>
<dbReference type="Proteomes" id="UP001359559">
    <property type="component" value="Unassembled WGS sequence"/>
</dbReference>
<keyword evidence="2" id="KW-1185">Reference proteome</keyword>
<protein>
    <submittedName>
        <fullName evidence="1">Uncharacterized protein</fullName>
    </submittedName>
</protein>
<proteinExistence type="predicted"/>
<dbReference type="AlphaFoldDB" id="A0AAN9JTF4"/>
<comment type="caution">
    <text evidence="1">The sequence shown here is derived from an EMBL/GenBank/DDBJ whole genome shotgun (WGS) entry which is preliminary data.</text>
</comment>
<evidence type="ECO:0000313" key="1">
    <source>
        <dbReference type="EMBL" id="KAK7303691.1"/>
    </source>
</evidence>